<comment type="caution">
    <text evidence="6">The sequence shown here is derived from an EMBL/GenBank/DDBJ whole genome shotgun (WGS) entry which is preliminary data.</text>
</comment>
<dbReference type="OrthoDB" id="10017054at2759"/>
<evidence type="ECO:0000256" key="3">
    <source>
        <dbReference type="ARBA" id="ARBA00061655"/>
    </source>
</evidence>
<proteinExistence type="inferred from homology"/>
<gene>
    <name evidence="6" type="ORF">GPM918_LOCUS9432</name>
    <name evidence="7" type="ORF">SRO942_LOCUS9429</name>
</gene>
<accession>A0A814AM54</accession>
<feature type="region of interest" description="Disordered" evidence="4">
    <location>
        <begin position="725"/>
        <end position="764"/>
    </location>
</feature>
<evidence type="ECO:0000313" key="8">
    <source>
        <dbReference type="Proteomes" id="UP000663829"/>
    </source>
</evidence>
<evidence type="ECO:0000256" key="4">
    <source>
        <dbReference type="SAM" id="MobiDB-lite"/>
    </source>
</evidence>
<feature type="compositionally biased region" description="Polar residues" evidence="4">
    <location>
        <begin position="1306"/>
        <end position="1329"/>
    </location>
</feature>
<feature type="region of interest" description="Disordered" evidence="4">
    <location>
        <begin position="1381"/>
        <end position="1405"/>
    </location>
</feature>
<dbReference type="FunFam" id="1.10.418.10:FF:000009">
    <property type="entry name" value="smoothelin isoform X2"/>
    <property type="match status" value="1"/>
</dbReference>
<dbReference type="InterPro" id="IPR050540">
    <property type="entry name" value="F-actin_Monoox_Mical"/>
</dbReference>
<feature type="region of interest" description="Disordered" evidence="4">
    <location>
        <begin position="441"/>
        <end position="461"/>
    </location>
</feature>
<keyword evidence="1" id="KW-0597">Phosphoprotein</keyword>
<feature type="compositionally biased region" description="Low complexity" evidence="4">
    <location>
        <begin position="505"/>
        <end position="521"/>
    </location>
</feature>
<feature type="compositionally biased region" description="Polar residues" evidence="4">
    <location>
        <begin position="1276"/>
        <end position="1287"/>
    </location>
</feature>
<feature type="compositionally biased region" description="Acidic residues" evidence="4">
    <location>
        <begin position="744"/>
        <end position="754"/>
    </location>
</feature>
<evidence type="ECO:0000313" key="7">
    <source>
        <dbReference type="EMBL" id="CAF3696701.1"/>
    </source>
</evidence>
<name>A0A814AM54_9BILA</name>
<sequence length="1551" mass="174482">MSKTENRLKNKLEAIMKFQNYSTSPTTKTTSSSSSRNSAVEKALCFFRSLELKHIDSFRSRNSSKNGGNSSTTSSSPKRNGKNNSSLPVSHNLSSSSLSSIDDTHNSQRKIVCYPTPTETLSPSYAQKIELCRISSDKKQNIVVHRVKDTNSFLYKQQQRQQVPIPCKEIPFKNDPYQTCYSELKTQRQQNPSTVVSSSPLLSNFRTIRYANVNNTRNNVPVVVDHYSSCDETGESSSYYSQSSNRMINHNSTSLYRYRPLVCRNLYNDYNNNHLLNNNGGMMSNSYHETTSDIPPSTTTLIRTLSSTERDYYSTSSTTMSSWSNTVRRLNTAYSSTINCLNETISHSSDYQNQKKITKGVEIKYPKITKSYNRDDIPTTISSYANIVANKISSLSSTVENQTYADNSSFLYPSEDKHQPTNFGTSYCVSGIQLTTPLIEQDKDNSTGAENNTYPLSTSSSISCATQPLFKSSFEKTNQDATRSPVSYTLPISLVSRRRQFTASSSITSSSSSASSSCSTSPRSNRTPLLPSKLKPQEKTNIFKPTIVYITKPTELEQFNQKINQEKPVEKKNNENGIDNEKQESIANIIKKFNKIIATDTTTTTTSVMKNEDVSVPQLPTNILLTRAKSFSDHRPPEDITIKNIEAVSLEEKLGETLSTKPKSYKLDNFETSFEKEEVEQQQDYRKTIINHPVESSLIDEEKAFSFSFTFDKNKLFDDQYRSSPFEFKDNSPSPSPLPLQSTELDEEEDESSSDETNSKEETTYTVETFYKSDLKTPYLTNNHQVVVIRESTTEEQFNVADTLTKQPSSSVITTLELPLLKQFNTGTVIDELSPLPLIVQNEETKLTPPVPEKSPTNIRMNNKITKSLPLPKQQSKPIVASPRAVINQKPVVIKQIPKYTLKKSVRNDNKPKVVQIKKPQSSQVTTSKLTTFNHQDQMGVTKLLSPLSMKPTLVKQKQLTPQHPVLTFLNLSIKQTSKQIQTPPTKLVGNNEADKIQNDQHPTFSDQLIQQVINDDDNDNITINPYTNSFVQVHNNTDQFQHINNNSNAECSCSSSTSSSCSTSSSVSTVLNNENNMTTKNSSPPLSPNLNNNNNKILLTKPVNGNYKKSIIPLSQKRVETLANRVTTLRPLSTIKNTINQPHHSIGDELSRFKITNNKISDRNNSTTLLPTSSTLKHPINKTIHVNNNNNNNNIKKIITKQHKKSTDDDHNNNMLSKQNNIDSSDDIVLEIQTVSFGNVINELMYREKQSLVRLDPIEKDESIRSVSNDDHPQSGKQTESSSILLPQSKIYKNRVRTMVNQLNAVQTTPSSVPSAPRMDNNNKLKNGSSSQQPQQRQTLTRRQSTEPVNHATPALHTNYAIVTPTTEDYVTKVDDKQNSTMSDYSTKKNTSIPTPTALTPMNNGRPILQRAVTISEPKVNTNIPLSYKRRVPLIRSTSNVKDGLMRWCQAQVKDYPNVNVTNLSSSWSDGMAFCALTHKFFSDAFDYNTLKPTNRKENFELAFRVAEERGGIPRLLDVQDMITMGNSPDYKCIFTYLNSFLSKVKDIHS</sequence>
<protein>
    <recommendedName>
        <fullName evidence="5">Calponin-homology (CH) domain-containing protein</fullName>
    </recommendedName>
</protein>
<dbReference type="InterPro" id="IPR001715">
    <property type="entry name" value="CH_dom"/>
</dbReference>
<dbReference type="Proteomes" id="UP000663829">
    <property type="component" value="Unassembled WGS sequence"/>
</dbReference>
<dbReference type="SMART" id="SM00033">
    <property type="entry name" value="CH"/>
    <property type="match status" value="1"/>
</dbReference>
<feature type="domain" description="Calponin-homology (CH)" evidence="5">
    <location>
        <begin position="1440"/>
        <end position="1547"/>
    </location>
</feature>
<feature type="compositionally biased region" description="Polar residues" evidence="4">
    <location>
        <begin position="1381"/>
        <end position="1404"/>
    </location>
</feature>
<dbReference type="PANTHER" id="PTHR23167">
    <property type="entry name" value="CALPONIN HOMOLOGY DOMAIN-CONTAINING PROTEIN DDB_G0272472-RELATED"/>
    <property type="match status" value="1"/>
</dbReference>
<comment type="similarity">
    <text evidence="3">Belongs to the smoothelin family.</text>
</comment>
<feature type="compositionally biased region" description="Basic and acidic residues" evidence="4">
    <location>
        <begin position="1265"/>
        <end position="1275"/>
    </location>
</feature>
<organism evidence="6 8">
    <name type="scientific">Didymodactylos carnosus</name>
    <dbReference type="NCBI Taxonomy" id="1234261"/>
    <lineage>
        <taxon>Eukaryota</taxon>
        <taxon>Metazoa</taxon>
        <taxon>Spiralia</taxon>
        <taxon>Gnathifera</taxon>
        <taxon>Rotifera</taxon>
        <taxon>Eurotatoria</taxon>
        <taxon>Bdelloidea</taxon>
        <taxon>Philodinida</taxon>
        <taxon>Philodinidae</taxon>
        <taxon>Didymodactylos</taxon>
    </lineage>
</organism>
<dbReference type="Proteomes" id="UP000681722">
    <property type="component" value="Unassembled WGS sequence"/>
</dbReference>
<evidence type="ECO:0000256" key="1">
    <source>
        <dbReference type="ARBA" id="ARBA00022553"/>
    </source>
</evidence>
<evidence type="ECO:0000259" key="5">
    <source>
        <dbReference type="PROSITE" id="PS50021"/>
    </source>
</evidence>
<feature type="region of interest" description="Disordered" evidence="4">
    <location>
        <begin position="1306"/>
        <end position="1352"/>
    </location>
</feature>
<reference evidence="6" key="1">
    <citation type="submission" date="2021-02" db="EMBL/GenBank/DDBJ databases">
        <authorList>
            <person name="Nowell W R."/>
        </authorList>
    </citation>
    <scope>NUCLEOTIDE SEQUENCE</scope>
</reference>
<keyword evidence="8" id="KW-1185">Reference proteome</keyword>
<evidence type="ECO:0000256" key="2">
    <source>
        <dbReference type="ARBA" id="ARBA00023054"/>
    </source>
</evidence>
<feature type="region of interest" description="Disordered" evidence="4">
    <location>
        <begin position="58"/>
        <end position="102"/>
    </location>
</feature>
<feature type="compositionally biased region" description="Polar residues" evidence="4">
    <location>
        <begin position="446"/>
        <end position="461"/>
    </location>
</feature>
<dbReference type="Gene3D" id="1.10.418.10">
    <property type="entry name" value="Calponin-like domain"/>
    <property type="match status" value="1"/>
</dbReference>
<dbReference type="Pfam" id="PF00307">
    <property type="entry name" value="CH"/>
    <property type="match status" value="1"/>
</dbReference>
<dbReference type="SUPFAM" id="SSF47576">
    <property type="entry name" value="Calponin-homology domain, CH-domain"/>
    <property type="match status" value="1"/>
</dbReference>
<evidence type="ECO:0000313" key="6">
    <source>
        <dbReference type="EMBL" id="CAF0916697.1"/>
    </source>
</evidence>
<dbReference type="EMBL" id="CAJNOQ010001754">
    <property type="protein sequence ID" value="CAF0916697.1"/>
    <property type="molecule type" value="Genomic_DNA"/>
</dbReference>
<dbReference type="InterPro" id="IPR036872">
    <property type="entry name" value="CH_dom_sf"/>
</dbReference>
<feature type="compositionally biased region" description="Low complexity" evidence="4">
    <location>
        <begin position="1330"/>
        <end position="1344"/>
    </location>
</feature>
<dbReference type="PANTHER" id="PTHR23167:SF88">
    <property type="entry name" value="CALPONIN-HOMOLOGY (CH) DOMAIN-CONTAINING PROTEIN"/>
    <property type="match status" value="1"/>
</dbReference>
<dbReference type="PROSITE" id="PS50021">
    <property type="entry name" value="CH"/>
    <property type="match status" value="1"/>
</dbReference>
<feature type="compositionally biased region" description="Low complexity" evidence="4">
    <location>
        <begin position="60"/>
        <end position="100"/>
    </location>
</feature>
<feature type="region of interest" description="Disordered" evidence="4">
    <location>
        <begin position="505"/>
        <end position="537"/>
    </location>
</feature>
<keyword evidence="2" id="KW-0175">Coiled coil</keyword>
<feature type="region of interest" description="Disordered" evidence="4">
    <location>
        <begin position="1265"/>
        <end position="1289"/>
    </location>
</feature>
<dbReference type="EMBL" id="CAJOBC010001753">
    <property type="protein sequence ID" value="CAF3696701.1"/>
    <property type="molecule type" value="Genomic_DNA"/>
</dbReference>